<evidence type="ECO:0000313" key="2">
    <source>
        <dbReference type="EMBL" id="BCD45268.1"/>
    </source>
</evidence>
<dbReference type="Proteomes" id="UP000317935">
    <property type="component" value="Chromosome"/>
</dbReference>
<keyword evidence="5" id="KW-1185">Reference proteome</keyword>
<evidence type="ECO:0008006" key="6">
    <source>
        <dbReference type="Google" id="ProtNLM"/>
    </source>
</evidence>
<protein>
    <recommendedName>
        <fullName evidence="6">Lipoprotein</fullName>
    </recommendedName>
</protein>
<organism evidence="3 4">
    <name type="scientific">Helicobacter suis</name>
    <dbReference type="NCBI Taxonomy" id="104628"/>
    <lineage>
        <taxon>Bacteria</taxon>
        <taxon>Pseudomonadati</taxon>
        <taxon>Campylobacterota</taxon>
        <taxon>Epsilonproteobacteria</taxon>
        <taxon>Campylobacterales</taxon>
        <taxon>Helicobacteraceae</taxon>
        <taxon>Helicobacter</taxon>
    </lineage>
</organism>
<feature type="region of interest" description="Disordered" evidence="1">
    <location>
        <begin position="22"/>
        <end position="53"/>
    </location>
</feature>
<sequence length="213" mass="24748">MVRRFLALILFGVLVSACHHQVKPKKPHKVHKPKTHRPRKPKKPEKPKKTHKKVFIKKSTAERKAEQQAQIRKELAKFKLIYIYTPVFRFYDYGAIGRNKEGDLELVLYKLSKHFGDIVIKKNYICFSGTCSAKWVAARDMFGEVSYGDLFDDIVLGRDIFQGIGKQIQPNGVLLQRFIENGQMIYYERSPEKILFQNMTTGVAIVIQPYHPQ</sequence>
<reference evidence="2 5" key="2">
    <citation type="submission" date="2020-04" db="EMBL/GenBank/DDBJ databases">
        <title>Genomic analysis of gastric non-Helicobacter pylori Helicobacters isolated in Japan.</title>
        <authorList>
            <person name="Suzuki M."/>
            <person name="Rimbara E."/>
        </authorList>
    </citation>
    <scope>NUCLEOTIDE SEQUENCE [LARGE SCALE GENOMIC DNA]</scope>
    <source>
        <strain evidence="2 5">NHP19-0020</strain>
    </source>
</reference>
<evidence type="ECO:0000313" key="4">
    <source>
        <dbReference type="Proteomes" id="UP000317935"/>
    </source>
</evidence>
<dbReference type="OrthoDB" id="5329047at2"/>
<evidence type="ECO:0000313" key="5">
    <source>
        <dbReference type="Proteomes" id="UP000509742"/>
    </source>
</evidence>
<accession>A0A6J4CXX7</accession>
<dbReference type="EMBL" id="AP019774">
    <property type="protein sequence ID" value="BCD69563.1"/>
    <property type="molecule type" value="Genomic_DNA"/>
</dbReference>
<dbReference type="PROSITE" id="PS51257">
    <property type="entry name" value="PROKAR_LIPOPROTEIN"/>
    <property type="match status" value="1"/>
</dbReference>
<gene>
    <name evidence="2" type="ORF">NHP190020_03070</name>
    <name evidence="3" type="ORF">SNTW_02080</name>
</gene>
<dbReference type="AlphaFoldDB" id="A0A6J4CXX7"/>
<dbReference type="EMBL" id="AP023036">
    <property type="protein sequence ID" value="BCD45268.1"/>
    <property type="molecule type" value="Genomic_DNA"/>
</dbReference>
<reference evidence="3 4" key="1">
    <citation type="submission" date="2019-06" db="EMBL/GenBank/DDBJ databases">
        <title>Complete genome sequence of Helicobacter suis SNTW101c.</title>
        <authorList>
            <person name="Rimbara E."/>
            <person name="Suzuki M."/>
            <person name="Matsui H."/>
            <person name="Nakamura M."/>
            <person name="Mori S."/>
            <person name="Shibayama K."/>
        </authorList>
    </citation>
    <scope>NUCLEOTIDE SEQUENCE [LARGE SCALE GENOMIC DNA]</scope>
    <source>
        <strain evidence="3 4">SNTW101c</strain>
    </source>
</reference>
<name>A0A6J4CXX7_9HELI</name>
<dbReference type="GeneID" id="56928063"/>
<dbReference type="RefSeq" id="WP_006564908.1">
    <property type="nucleotide sequence ID" value="NZ_AP019774.1"/>
</dbReference>
<dbReference type="Proteomes" id="UP000509742">
    <property type="component" value="Chromosome"/>
</dbReference>
<evidence type="ECO:0000313" key="3">
    <source>
        <dbReference type="EMBL" id="BCD69563.1"/>
    </source>
</evidence>
<evidence type="ECO:0000256" key="1">
    <source>
        <dbReference type="SAM" id="MobiDB-lite"/>
    </source>
</evidence>
<proteinExistence type="predicted"/>